<comment type="function">
    <text evidence="8">Catalyzes the ATP-dependent amidation of deamido-NAD to form NAD. Uses ammonia as a nitrogen source.</text>
</comment>
<evidence type="ECO:0000256" key="8">
    <source>
        <dbReference type="HAMAP-Rule" id="MF_00193"/>
    </source>
</evidence>
<feature type="binding site" description="in other chain" evidence="8">
    <location>
        <begin position="267"/>
        <end position="268"/>
    </location>
    <ligand>
        <name>deamido-NAD(+)</name>
        <dbReference type="ChEBI" id="CHEBI:58437"/>
        <note>ligand shared between two neighboring subunits</note>
    </ligand>
</feature>
<feature type="binding site" evidence="8">
    <location>
        <position position="172"/>
    </location>
    <ligand>
        <name>Mg(2+)</name>
        <dbReference type="ChEBI" id="CHEBI:18420"/>
    </ligand>
</feature>
<evidence type="ECO:0000313" key="12">
    <source>
        <dbReference type="EMBL" id="NYI42922.1"/>
    </source>
</evidence>
<dbReference type="GO" id="GO:0005737">
    <property type="term" value="C:cytoplasm"/>
    <property type="evidence" value="ECO:0007669"/>
    <property type="project" value="InterPro"/>
</dbReference>
<dbReference type="GO" id="GO:0004359">
    <property type="term" value="F:glutaminase activity"/>
    <property type="evidence" value="ECO:0007669"/>
    <property type="project" value="InterPro"/>
</dbReference>
<organism evidence="12 13">
    <name type="scientific">Nocardioides aromaticivorans</name>
    <dbReference type="NCBI Taxonomy" id="200618"/>
    <lineage>
        <taxon>Bacteria</taxon>
        <taxon>Bacillati</taxon>
        <taxon>Actinomycetota</taxon>
        <taxon>Actinomycetes</taxon>
        <taxon>Propionibacteriales</taxon>
        <taxon>Nocardioidaceae</taxon>
        <taxon>Nocardioides</taxon>
    </lineage>
</organism>
<keyword evidence="5 8" id="KW-0067">ATP-binding</keyword>
<dbReference type="GO" id="GO:0008795">
    <property type="term" value="F:NAD+ synthase activity"/>
    <property type="evidence" value="ECO:0007669"/>
    <property type="project" value="UniProtKB-UniRule"/>
</dbReference>
<dbReference type="NCBIfam" id="TIGR00552">
    <property type="entry name" value="nadE"/>
    <property type="match status" value="1"/>
</dbReference>
<dbReference type="HAMAP" id="MF_00193">
    <property type="entry name" value="NadE_ammonia_dep"/>
    <property type="match status" value="1"/>
</dbReference>
<evidence type="ECO:0000256" key="6">
    <source>
        <dbReference type="ARBA" id="ARBA00022842"/>
    </source>
</evidence>
<feature type="binding site" evidence="8">
    <location>
        <position position="64"/>
    </location>
    <ligand>
        <name>Mg(2+)</name>
        <dbReference type="ChEBI" id="CHEBI:18420"/>
    </ligand>
</feature>
<keyword evidence="2 8" id="KW-0436">Ligase</keyword>
<comment type="catalytic activity">
    <reaction evidence="8 10">
        <text>deamido-NAD(+) + NH4(+) + ATP = AMP + diphosphate + NAD(+) + H(+)</text>
        <dbReference type="Rhea" id="RHEA:21188"/>
        <dbReference type="ChEBI" id="CHEBI:15378"/>
        <dbReference type="ChEBI" id="CHEBI:28938"/>
        <dbReference type="ChEBI" id="CHEBI:30616"/>
        <dbReference type="ChEBI" id="CHEBI:33019"/>
        <dbReference type="ChEBI" id="CHEBI:57540"/>
        <dbReference type="ChEBI" id="CHEBI:58437"/>
        <dbReference type="ChEBI" id="CHEBI:456215"/>
        <dbReference type="EC" id="6.3.1.5"/>
    </reaction>
</comment>
<reference evidence="12 13" key="1">
    <citation type="submission" date="2020-07" db="EMBL/GenBank/DDBJ databases">
        <title>Sequencing the genomes of 1000 actinobacteria strains.</title>
        <authorList>
            <person name="Klenk H.-P."/>
        </authorList>
    </citation>
    <scope>NUCLEOTIDE SEQUENCE [LARGE SCALE GENOMIC DNA]</scope>
    <source>
        <strain evidence="12 13">DSM 15131</strain>
    </source>
</reference>
<evidence type="ECO:0000313" key="13">
    <source>
        <dbReference type="Proteomes" id="UP000562045"/>
    </source>
</evidence>
<gene>
    <name evidence="8" type="primary">nadE</name>
    <name evidence="12" type="ORF">BJ993_000002</name>
</gene>
<dbReference type="GO" id="GO:0003952">
    <property type="term" value="F:NAD+ synthase (glutamine-hydrolyzing) activity"/>
    <property type="evidence" value="ECO:0007669"/>
    <property type="project" value="InterPro"/>
</dbReference>
<keyword evidence="7 8" id="KW-0520">NAD</keyword>
<feature type="binding site" evidence="8">
    <location>
        <position position="167"/>
    </location>
    <ligand>
        <name>ATP</name>
        <dbReference type="ChEBI" id="CHEBI:30616"/>
    </ligand>
</feature>
<feature type="binding site" description="in other chain" evidence="8">
    <location>
        <position position="180"/>
    </location>
    <ligand>
        <name>deamido-NAD(+)</name>
        <dbReference type="ChEBI" id="CHEBI:58437"/>
        <note>ligand shared between two neighboring subunits</note>
    </ligand>
</feature>
<comment type="subunit">
    <text evidence="8">Homodimer.</text>
</comment>
<feature type="binding site" evidence="8">
    <location>
        <position position="187"/>
    </location>
    <ligand>
        <name>deamido-NAD(+)</name>
        <dbReference type="ChEBI" id="CHEBI:58437"/>
        <note>ligand shared between two neighboring subunits</note>
    </ligand>
</feature>
<evidence type="ECO:0000256" key="5">
    <source>
        <dbReference type="ARBA" id="ARBA00022840"/>
    </source>
</evidence>
<dbReference type="GO" id="GO:0009435">
    <property type="term" value="P:NAD+ biosynthetic process"/>
    <property type="evidence" value="ECO:0007669"/>
    <property type="project" value="UniProtKB-UniRule"/>
</dbReference>
<dbReference type="CDD" id="cd00553">
    <property type="entry name" value="NAD_synthase"/>
    <property type="match status" value="1"/>
</dbReference>
<comment type="pathway">
    <text evidence="8">Cofactor biosynthesis; NAD(+) biosynthesis; NAD(+) from deamido-NAD(+) (ammonia route): step 1/1.</text>
</comment>
<dbReference type="InterPro" id="IPR014729">
    <property type="entry name" value="Rossmann-like_a/b/a_fold"/>
</dbReference>
<dbReference type="InterPro" id="IPR022926">
    <property type="entry name" value="NH(3)-dep_NAD(+)_synth"/>
</dbReference>
<evidence type="ECO:0000256" key="9">
    <source>
        <dbReference type="RuleBase" id="RU003811"/>
    </source>
</evidence>
<feature type="domain" description="NAD/GMP synthase" evidence="11">
    <location>
        <begin position="37"/>
        <end position="272"/>
    </location>
</feature>
<comment type="similarity">
    <text evidence="1 8 9">Belongs to the NAD synthetase family.</text>
</comment>
<dbReference type="Gene3D" id="3.40.50.620">
    <property type="entry name" value="HUPs"/>
    <property type="match status" value="1"/>
</dbReference>
<feature type="binding site" evidence="8">
    <location>
        <begin position="58"/>
        <end position="65"/>
    </location>
    <ligand>
        <name>ATP</name>
        <dbReference type="ChEBI" id="CHEBI:30616"/>
    </ligand>
</feature>
<sequence length="275" mass="29026">MTDVADKDAPVREPIDQATIRAELGVADEFDAAAETERRVAFLADYLERAGASGYVLGISGGVDSTVAGRLASLACQRAGRSFTAMRLPYGVQGDEADATAAVAFIEPTSTVTVDIKPAVDALHAATTDDTLAAEKADFVKGNTKARLRMTAQYAVAGRLGALVVGTDHAAEAVMGFFTKHGDGAFDVGPLLGLTKSRVVAIGRELGAPDHLVEKVPTADLEELRPALPDEVAYGVTYAEIDAYLTGDDVGERARRVIEDAYRRTSHKRQLPPGP</sequence>
<feature type="binding site" evidence="8">
    <location>
        <position position="196"/>
    </location>
    <ligand>
        <name>ATP</name>
        <dbReference type="ChEBI" id="CHEBI:30616"/>
    </ligand>
</feature>
<keyword evidence="3 8" id="KW-0479">Metal-binding</keyword>
<dbReference type="Proteomes" id="UP000562045">
    <property type="component" value="Unassembled WGS sequence"/>
</dbReference>
<keyword evidence="6 8" id="KW-0460">Magnesium</keyword>
<evidence type="ECO:0000256" key="7">
    <source>
        <dbReference type="ARBA" id="ARBA00023027"/>
    </source>
</evidence>
<evidence type="ECO:0000256" key="10">
    <source>
        <dbReference type="RuleBase" id="RU003812"/>
    </source>
</evidence>
<evidence type="ECO:0000256" key="2">
    <source>
        <dbReference type="ARBA" id="ARBA00022598"/>
    </source>
</evidence>
<dbReference type="Pfam" id="PF02540">
    <property type="entry name" value="NAD_synthase"/>
    <property type="match status" value="1"/>
</dbReference>
<evidence type="ECO:0000256" key="4">
    <source>
        <dbReference type="ARBA" id="ARBA00022741"/>
    </source>
</evidence>
<dbReference type="GO" id="GO:0046872">
    <property type="term" value="F:metal ion binding"/>
    <property type="evidence" value="ECO:0007669"/>
    <property type="project" value="UniProtKB-KW"/>
</dbReference>
<dbReference type="NCBIfam" id="NF001979">
    <property type="entry name" value="PRK00768.1"/>
    <property type="match status" value="1"/>
</dbReference>
<dbReference type="RefSeq" id="WP_308645424.1">
    <property type="nucleotide sequence ID" value="NZ_JACBZM010000001.1"/>
</dbReference>
<dbReference type="InterPro" id="IPR022310">
    <property type="entry name" value="NAD/GMP_synthase"/>
</dbReference>
<dbReference type="EMBL" id="JACBZM010000001">
    <property type="protein sequence ID" value="NYI42922.1"/>
    <property type="molecule type" value="Genomic_DNA"/>
</dbReference>
<dbReference type="PANTHER" id="PTHR23090">
    <property type="entry name" value="NH 3 /GLUTAMINE-DEPENDENT NAD + SYNTHETASE"/>
    <property type="match status" value="1"/>
</dbReference>
<dbReference type="EC" id="6.3.1.5" evidence="8 10"/>
<accession>A0A7Y9ZCI9</accession>
<comment type="caution">
    <text evidence="12">The sequence shown here is derived from an EMBL/GenBank/DDBJ whole genome shotgun (WGS) entry which is preliminary data.</text>
</comment>
<keyword evidence="4 8" id="KW-0547">Nucleotide-binding</keyword>
<dbReference type="InterPro" id="IPR003694">
    <property type="entry name" value="NAD_synthase"/>
</dbReference>
<protein>
    <recommendedName>
        <fullName evidence="8 10">NH(3)-dependent NAD(+) synthetase</fullName>
        <ecNumber evidence="8 10">6.3.1.5</ecNumber>
    </recommendedName>
</protein>
<feature type="binding site" description="in other chain" evidence="8">
    <location>
        <position position="147"/>
    </location>
    <ligand>
        <name>deamido-NAD(+)</name>
        <dbReference type="ChEBI" id="CHEBI:58437"/>
        <note>ligand shared between two neighboring subunits</note>
    </ligand>
</feature>
<name>A0A7Y9ZCI9_9ACTN</name>
<evidence type="ECO:0000256" key="3">
    <source>
        <dbReference type="ARBA" id="ARBA00022723"/>
    </source>
</evidence>
<dbReference type="AlphaFoldDB" id="A0A7Y9ZCI9"/>
<evidence type="ECO:0000256" key="1">
    <source>
        <dbReference type="ARBA" id="ARBA00005859"/>
    </source>
</evidence>
<evidence type="ECO:0000259" key="11">
    <source>
        <dbReference type="Pfam" id="PF02540"/>
    </source>
</evidence>
<dbReference type="UniPathway" id="UPA00253">
    <property type="reaction ID" value="UER00333"/>
</dbReference>
<dbReference type="PANTHER" id="PTHR23090:SF7">
    <property type="entry name" value="NH(3)-DEPENDENT NAD(+) SYNTHETASE"/>
    <property type="match status" value="1"/>
</dbReference>
<dbReference type="SUPFAM" id="SSF52402">
    <property type="entry name" value="Adenine nucleotide alpha hydrolases-like"/>
    <property type="match status" value="1"/>
</dbReference>
<feature type="binding site" evidence="8">
    <location>
        <position position="218"/>
    </location>
    <ligand>
        <name>ATP</name>
        <dbReference type="ChEBI" id="CHEBI:30616"/>
    </ligand>
</feature>
<proteinExistence type="inferred from homology"/>
<dbReference type="GO" id="GO:0005524">
    <property type="term" value="F:ATP binding"/>
    <property type="evidence" value="ECO:0007669"/>
    <property type="project" value="UniProtKB-UniRule"/>
</dbReference>